<feature type="region of interest" description="Disordered" evidence="4">
    <location>
        <begin position="221"/>
        <end position="251"/>
    </location>
</feature>
<dbReference type="Gene3D" id="3.40.50.300">
    <property type="entry name" value="P-loop containing nucleotide triphosphate hydrolases"/>
    <property type="match status" value="3"/>
</dbReference>
<evidence type="ECO:0000256" key="1">
    <source>
        <dbReference type="ARBA" id="ARBA00022737"/>
    </source>
</evidence>
<evidence type="ECO:0000313" key="7">
    <source>
        <dbReference type="Proteomes" id="UP001059480"/>
    </source>
</evidence>
<evidence type="ECO:0000259" key="5">
    <source>
        <dbReference type="PROSITE" id="PS50893"/>
    </source>
</evidence>
<sequence length="487" mass="55012">MGEEILSLQNLTLSFNDKDLFHIKKLTVSHGDRIGIIGDNGSGKSSLLKLITGEIAPSSGRIKTKTQFKHFKQIDEANDDAQNELDYELLSYLKVPLVDVQALSGGEKQKYRLSYFISGNQEPLLLDEPTNHLDQEGIKFITERLLSYPNTILMVSHNRDILNRLVNKIWLIENGEISEYIGNYDEFMAQRTIEQITNKNDYDKYLQTKKQLEMAKNNKLEEAKRMSTISKSQKNKRISPGRLSATKDKKTAQKGIERAAKNIENKISSLEEVRLIEKKPPLVFPLENFVALNNKIPIIASDIHIVTNNGLVLVDKSSLQFGRAEKVAILGPNGSGKTSLINYILSEEEGVFVSSKAQISLYRQLEYTELIDANPVQYISDMSDYSKDFIITVLTKLGLEGASLRTNMKDLSGGERTKVALAKTFLVPSNIVILDEPTNFLDLNTIKALENVIVEYPGMVIFTSHDEEFVKHTATSIYEIRDKRLRH</sequence>
<dbReference type="EMBL" id="JANHNZ010000014">
    <property type="protein sequence ID" value="MCQ9210806.1"/>
    <property type="molecule type" value="Genomic_DNA"/>
</dbReference>
<proteinExistence type="predicted"/>
<evidence type="ECO:0000256" key="2">
    <source>
        <dbReference type="ARBA" id="ARBA00022741"/>
    </source>
</evidence>
<dbReference type="GO" id="GO:0005524">
    <property type="term" value="F:ATP binding"/>
    <property type="evidence" value="ECO:0007669"/>
    <property type="project" value="UniProtKB-KW"/>
</dbReference>
<organism evidence="6 7">
    <name type="scientific">Granulicatella seriolae</name>
    <dbReference type="NCBI Taxonomy" id="2967226"/>
    <lineage>
        <taxon>Bacteria</taxon>
        <taxon>Bacillati</taxon>
        <taxon>Bacillota</taxon>
        <taxon>Bacilli</taxon>
        <taxon>Lactobacillales</taxon>
        <taxon>Carnobacteriaceae</taxon>
        <taxon>Granulicatella</taxon>
    </lineage>
</organism>
<dbReference type="Pfam" id="PF00005">
    <property type="entry name" value="ABC_tran"/>
    <property type="match status" value="2"/>
</dbReference>
<name>A0ABT1WQH8_9LACT</name>
<dbReference type="PROSITE" id="PS00211">
    <property type="entry name" value="ABC_TRANSPORTER_1"/>
    <property type="match status" value="1"/>
</dbReference>
<dbReference type="InterPro" id="IPR017871">
    <property type="entry name" value="ABC_transporter-like_CS"/>
</dbReference>
<dbReference type="Proteomes" id="UP001059480">
    <property type="component" value="Unassembled WGS sequence"/>
</dbReference>
<evidence type="ECO:0000256" key="3">
    <source>
        <dbReference type="ARBA" id="ARBA00022840"/>
    </source>
</evidence>
<evidence type="ECO:0000313" key="6">
    <source>
        <dbReference type="EMBL" id="MCQ9210806.1"/>
    </source>
</evidence>
<dbReference type="InterPro" id="IPR050611">
    <property type="entry name" value="ABCF"/>
</dbReference>
<keyword evidence="1" id="KW-0677">Repeat</keyword>
<keyword evidence="3 6" id="KW-0067">ATP-binding</keyword>
<dbReference type="PANTHER" id="PTHR19211:SF100">
    <property type="entry name" value="RIBOSOME PROTECTION PROTEIN VMLR"/>
    <property type="match status" value="1"/>
</dbReference>
<dbReference type="InterPro" id="IPR003439">
    <property type="entry name" value="ABC_transporter-like_ATP-bd"/>
</dbReference>
<evidence type="ECO:0000256" key="4">
    <source>
        <dbReference type="SAM" id="MobiDB-lite"/>
    </source>
</evidence>
<keyword evidence="7" id="KW-1185">Reference proteome</keyword>
<reference evidence="6" key="2">
    <citation type="journal article" date="2023" name="Curr. Microbiol.">
        <title>Granulicatella seriolae sp. nov., a Novel Facultative Anaerobe Isolated from Yellowtail Marine Fish.</title>
        <authorList>
            <person name="Lee M."/>
            <person name="Choi Y.J."/>
            <person name="Farooq A."/>
            <person name="Jeong J.B."/>
            <person name="Jung M.Y."/>
        </authorList>
    </citation>
    <scope>NUCLEOTIDE SEQUENCE</scope>
    <source>
        <strain evidence="6">S8</strain>
    </source>
</reference>
<comment type="caution">
    <text evidence="6">The sequence shown here is derived from an EMBL/GenBank/DDBJ whole genome shotgun (WGS) entry which is preliminary data.</text>
</comment>
<reference evidence="6" key="3">
    <citation type="journal article" date="2023" name="Microbiol. Resour. Announc.">
        <title>Draft Genome Sequence of Granulicatella sp. Strain S8, Isolated from a Marine Fish, Seriola quinqueradiata.</title>
        <authorList>
            <person name="Lee M."/>
            <person name="Farooq A."/>
            <person name="Jeong J.B."/>
            <person name="Jung M.Y."/>
        </authorList>
    </citation>
    <scope>NUCLEOTIDE SEQUENCE</scope>
    <source>
        <strain evidence="6">S8</strain>
    </source>
</reference>
<keyword evidence="2" id="KW-0547">Nucleotide-binding</keyword>
<dbReference type="SUPFAM" id="SSF52540">
    <property type="entry name" value="P-loop containing nucleoside triphosphate hydrolases"/>
    <property type="match status" value="2"/>
</dbReference>
<dbReference type="SMART" id="SM00382">
    <property type="entry name" value="AAA"/>
    <property type="match status" value="2"/>
</dbReference>
<gene>
    <name evidence="6" type="ORF">NPA36_09630</name>
</gene>
<dbReference type="InterPro" id="IPR027417">
    <property type="entry name" value="P-loop_NTPase"/>
</dbReference>
<accession>A0ABT1WQH8</accession>
<dbReference type="InterPro" id="IPR003593">
    <property type="entry name" value="AAA+_ATPase"/>
</dbReference>
<dbReference type="RefSeq" id="WP_256945915.1">
    <property type="nucleotide sequence ID" value="NZ_JANHNZ010000014.1"/>
</dbReference>
<reference evidence="6" key="1">
    <citation type="submission" date="2022-07" db="EMBL/GenBank/DDBJ databases">
        <authorList>
            <person name="Jung M.-Y."/>
            <person name="Lee M."/>
        </authorList>
    </citation>
    <scope>NUCLEOTIDE SEQUENCE</scope>
    <source>
        <strain evidence="6">S8</strain>
    </source>
</reference>
<dbReference type="PANTHER" id="PTHR19211">
    <property type="entry name" value="ATP-BINDING TRANSPORT PROTEIN-RELATED"/>
    <property type="match status" value="1"/>
</dbReference>
<feature type="domain" description="ABC transporter" evidence="5">
    <location>
        <begin position="298"/>
        <end position="482"/>
    </location>
</feature>
<dbReference type="NCBIfam" id="NF000355">
    <property type="entry name" value="ribo_prot_ABC_F"/>
    <property type="match status" value="1"/>
</dbReference>
<feature type="domain" description="ABC transporter" evidence="5">
    <location>
        <begin position="6"/>
        <end position="199"/>
    </location>
</feature>
<dbReference type="PROSITE" id="PS50893">
    <property type="entry name" value="ABC_TRANSPORTER_2"/>
    <property type="match status" value="2"/>
</dbReference>
<dbReference type="CDD" id="cd03221">
    <property type="entry name" value="ABCF_EF-3"/>
    <property type="match status" value="2"/>
</dbReference>
<protein>
    <submittedName>
        <fullName evidence="6">ATP-binding cassette domain-containing protein</fullName>
    </submittedName>
</protein>